<dbReference type="GO" id="GO:0006637">
    <property type="term" value="P:acyl-CoA metabolic process"/>
    <property type="evidence" value="ECO:0007669"/>
    <property type="project" value="InterPro"/>
</dbReference>
<dbReference type="InterPro" id="IPR003703">
    <property type="entry name" value="Acyl_CoA_thio"/>
</dbReference>
<feature type="domain" description="Acyl-CoA thioesterase-like C-terminal" evidence="4">
    <location>
        <begin position="194"/>
        <end position="326"/>
    </location>
</feature>
<dbReference type="EMBL" id="BTFZ01000020">
    <property type="protein sequence ID" value="GMM38411.1"/>
    <property type="molecule type" value="Genomic_DNA"/>
</dbReference>
<evidence type="ECO:0000313" key="5">
    <source>
        <dbReference type="EMBL" id="GMM38411.1"/>
    </source>
</evidence>
<feature type="domain" description="Acyl-CoA thioesterase-like N-terminal HotDog" evidence="3">
    <location>
        <begin position="37"/>
        <end position="114"/>
    </location>
</feature>
<name>A0AAV5QUM7_9ASCO</name>
<evidence type="ECO:0000259" key="4">
    <source>
        <dbReference type="Pfam" id="PF20789"/>
    </source>
</evidence>
<comment type="similarity">
    <text evidence="1">Belongs to the C/M/P thioester hydrolase family.</text>
</comment>
<dbReference type="InterPro" id="IPR049449">
    <property type="entry name" value="TesB_ACOT8-like_N"/>
</dbReference>
<dbReference type="PANTHER" id="PTHR11066:SF34">
    <property type="entry name" value="ACYL-COENZYME A THIOESTERASE 8"/>
    <property type="match status" value="1"/>
</dbReference>
<protein>
    <submittedName>
        <fullName evidence="5">Palmitoyl-CoA hydrolase</fullName>
    </submittedName>
</protein>
<accession>A0AAV5QUM7</accession>
<keyword evidence="2 5" id="KW-0378">Hydrolase</keyword>
<organism evidence="5 6">
    <name type="scientific">Saccharomycopsis crataegensis</name>
    <dbReference type="NCBI Taxonomy" id="43959"/>
    <lineage>
        <taxon>Eukaryota</taxon>
        <taxon>Fungi</taxon>
        <taxon>Dikarya</taxon>
        <taxon>Ascomycota</taxon>
        <taxon>Saccharomycotina</taxon>
        <taxon>Saccharomycetes</taxon>
        <taxon>Saccharomycopsidaceae</taxon>
        <taxon>Saccharomycopsis</taxon>
    </lineage>
</organism>
<dbReference type="InterPro" id="IPR049450">
    <property type="entry name" value="ACOT8-like_C"/>
</dbReference>
<reference evidence="5 6" key="1">
    <citation type="journal article" date="2023" name="Elife">
        <title>Identification of key yeast species and microbe-microbe interactions impacting larval growth of Drosophila in the wild.</title>
        <authorList>
            <person name="Mure A."/>
            <person name="Sugiura Y."/>
            <person name="Maeda R."/>
            <person name="Honda K."/>
            <person name="Sakurai N."/>
            <person name="Takahashi Y."/>
            <person name="Watada M."/>
            <person name="Katoh T."/>
            <person name="Gotoh A."/>
            <person name="Gotoh Y."/>
            <person name="Taniguchi I."/>
            <person name="Nakamura K."/>
            <person name="Hayashi T."/>
            <person name="Katayama T."/>
            <person name="Uemura T."/>
            <person name="Hattori Y."/>
        </authorList>
    </citation>
    <scope>NUCLEOTIDE SEQUENCE [LARGE SCALE GENOMIC DNA]</scope>
    <source>
        <strain evidence="5 6">SC-9</strain>
    </source>
</reference>
<dbReference type="SUPFAM" id="SSF54637">
    <property type="entry name" value="Thioesterase/thiol ester dehydrase-isomerase"/>
    <property type="match status" value="2"/>
</dbReference>
<dbReference type="GeneID" id="90076399"/>
<evidence type="ECO:0000256" key="2">
    <source>
        <dbReference type="ARBA" id="ARBA00022801"/>
    </source>
</evidence>
<dbReference type="GO" id="GO:0047617">
    <property type="term" value="F:fatty acyl-CoA hydrolase activity"/>
    <property type="evidence" value="ECO:0007669"/>
    <property type="project" value="InterPro"/>
</dbReference>
<dbReference type="Pfam" id="PF20789">
    <property type="entry name" value="4HBT_3C"/>
    <property type="match status" value="1"/>
</dbReference>
<dbReference type="PANTHER" id="PTHR11066">
    <property type="entry name" value="ACYL-COA THIOESTERASE"/>
    <property type="match status" value="1"/>
</dbReference>
<dbReference type="InterPro" id="IPR042171">
    <property type="entry name" value="Acyl-CoA_hotdog"/>
</dbReference>
<dbReference type="Pfam" id="PF13622">
    <property type="entry name" value="4HBT_3"/>
    <property type="match status" value="1"/>
</dbReference>
<dbReference type="Proteomes" id="UP001360560">
    <property type="component" value="Unassembled WGS sequence"/>
</dbReference>
<comment type="caution">
    <text evidence="5">The sequence shown here is derived from an EMBL/GenBank/DDBJ whole genome shotgun (WGS) entry which is preliminary data.</text>
</comment>
<keyword evidence="6" id="KW-1185">Reference proteome</keyword>
<dbReference type="GO" id="GO:0009062">
    <property type="term" value="P:fatty acid catabolic process"/>
    <property type="evidence" value="ECO:0007669"/>
    <property type="project" value="TreeGrafter"/>
</dbReference>
<sequence>MSTPKLKKDLELIQLSPTSFVNRNNLHAFPNNIANGNSFGGCLIYQSLLAAFKTLTDPSQYRCASLHSSFIAKVTHTARVTYKVETLRNGNSIQHRLVKAIQNGKVVYISTLMFVKRVAPIKFGKQPTINQSPIPNHGTKIIANNPFAKRQRFDTHAINETDSHGPLFQSDSHQALVSINCMDFCKPRQSTPGDHLFPASEPIDGPTATSRNSYFWSKVKRPKPSSAVMDNTMPEYMDQLVLGYTSDHSFISTVSQVLGYDFGSEAFTVSLDHTIYFQDTCHKPDIFDWWFSVTKVLKSEKGRSVLSMSMFNSHGEMMAIVNQEAFCVFDNRDNKLILPKDTTMLTKL</sequence>
<dbReference type="GO" id="GO:0005782">
    <property type="term" value="C:peroxisomal matrix"/>
    <property type="evidence" value="ECO:0007669"/>
    <property type="project" value="UniProtKB-SubCell"/>
</dbReference>
<evidence type="ECO:0000259" key="3">
    <source>
        <dbReference type="Pfam" id="PF13622"/>
    </source>
</evidence>
<dbReference type="RefSeq" id="XP_064855406.1">
    <property type="nucleotide sequence ID" value="XM_064999334.1"/>
</dbReference>
<dbReference type="Gene3D" id="2.40.160.210">
    <property type="entry name" value="Acyl-CoA thioesterase, double hotdog domain"/>
    <property type="match status" value="1"/>
</dbReference>
<proteinExistence type="inferred from homology"/>
<evidence type="ECO:0000256" key="1">
    <source>
        <dbReference type="ARBA" id="ARBA00006538"/>
    </source>
</evidence>
<dbReference type="InterPro" id="IPR029069">
    <property type="entry name" value="HotDog_dom_sf"/>
</dbReference>
<evidence type="ECO:0000313" key="6">
    <source>
        <dbReference type="Proteomes" id="UP001360560"/>
    </source>
</evidence>
<dbReference type="AlphaFoldDB" id="A0AAV5QUM7"/>
<gene>
    <name evidence="5" type="ORF">DASC09_057500</name>
</gene>
<dbReference type="CDD" id="cd03445">
    <property type="entry name" value="Thioesterase_II_repeat2"/>
    <property type="match status" value="1"/>
</dbReference>
<dbReference type="CDD" id="cd03444">
    <property type="entry name" value="Thioesterase_II_repeat1"/>
    <property type="match status" value="1"/>
</dbReference>